<dbReference type="VEuPathDB" id="FungiDB:B9J08_000977"/>
<dbReference type="VEuPathDB" id="FungiDB:CJI97_000996"/>
<dbReference type="GO" id="GO:0000026">
    <property type="term" value="F:alpha-1,2-mannosyltransferase activity"/>
    <property type="evidence" value="ECO:0007669"/>
    <property type="project" value="TreeGrafter"/>
</dbReference>
<protein>
    <submittedName>
        <fullName evidence="11">Uncharacterized protein</fullName>
    </submittedName>
</protein>
<evidence type="ECO:0000256" key="2">
    <source>
        <dbReference type="ARBA" id="ARBA00004922"/>
    </source>
</evidence>
<evidence type="ECO:0000256" key="3">
    <source>
        <dbReference type="ARBA" id="ARBA00009105"/>
    </source>
</evidence>
<comment type="caution">
    <text evidence="11">The sequence shown here is derived from an EMBL/GenBank/DDBJ whole genome shotgun (WGS) entry which is preliminary data.</text>
</comment>
<reference evidence="12" key="1">
    <citation type="journal article" date="2015" name="BMC Genomics">
        <title>Draft genome of a commonly misdiagnosed multidrug resistant pathogen Candida auris.</title>
        <authorList>
            <person name="Chatterjee S."/>
            <person name="Alampalli S.V."/>
            <person name="Nageshan R.K."/>
            <person name="Chettiar S.T."/>
            <person name="Joshi S."/>
            <person name="Tatu U.S."/>
        </authorList>
    </citation>
    <scope>NUCLEOTIDE SEQUENCE [LARGE SCALE GENOMIC DNA]</scope>
    <source>
        <strain evidence="12">6684</strain>
    </source>
</reference>
<dbReference type="VEuPathDB" id="FungiDB:CJI96_0001363"/>
<keyword evidence="6" id="KW-0735">Signal-anchor</keyword>
<dbReference type="EMBL" id="LGST01000020">
    <property type="protein sequence ID" value="KNE00043.1"/>
    <property type="molecule type" value="Genomic_DNA"/>
</dbReference>
<gene>
    <name evidence="11" type="ORF">QG37_02988</name>
</gene>
<keyword evidence="4" id="KW-0808">Transferase</keyword>
<keyword evidence="8" id="KW-0333">Golgi apparatus</keyword>
<dbReference type="VEuPathDB" id="FungiDB:CJJ09_002937"/>
<comment type="similarity">
    <text evidence="3">Belongs to the MNN1/MNT family.</text>
</comment>
<evidence type="ECO:0000256" key="1">
    <source>
        <dbReference type="ARBA" id="ARBA00004323"/>
    </source>
</evidence>
<dbReference type="VEuPathDB" id="FungiDB:CJJ07_001545"/>
<dbReference type="AlphaFoldDB" id="A0A0L0P0V6"/>
<dbReference type="InterPro" id="IPR029044">
    <property type="entry name" value="Nucleotide-diphossugar_trans"/>
</dbReference>
<dbReference type="SUPFAM" id="SSF53448">
    <property type="entry name" value="Nucleotide-diphospho-sugar transferases"/>
    <property type="match status" value="1"/>
</dbReference>
<dbReference type="Proteomes" id="UP000037122">
    <property type="component" value="Unassembled WGS sequence"/>
</dbReference>
<accession>A0A0L0P0V6</accession>
<evidence type="ECO:0000313" key="12">
    <source>
        <dbReference type="Proteomes" id="UP000037122"/>
    </source>
</evidence>
<dbReference type="VEuPathDB" id="FungiDB:CJI96_0001364"/>
<dbReference type="InterPro" id="IPR022751">
    <property type="entry name" value="Alpha_mannosyltransferase"/>
</dbReference>
<keyword evidence="7 10" id="KW-1133">Transmembrane helix</keyword>
<dbReference type="PANTHER" id="PTHR31646:SF1">
    <property type="entry name" value="ALPHA-1,2-MANNOSYLTRANSFERASE MNN2"/>
    <property type="match status" value="1"/>
</dbReference>
<sequence length="722" mass="83769">MRELFQITSKNRRPLIILVATLAVINLVYYLCFLSVALVNGPALYSGVGVWKFATDNARYYVVDEAFVATSNELRRIAKFSEDVPISKEELTLALTLKLEKDGGEFLKQIYQEVSDKYSDEYKTILMADLKKQMTKDYTYLFYQTLQKSYTLLAELKARYLESHEEELKKVLVGEFLKNGEDTKNAIEEGKKLGFDREAYFRYLFGDVLVKYGPKLAMLQDSEIGEPINGNSFREVIGSFYTKKWLTKNRVKLNDLQMEEIQTNHDHVVRELRSVPQPPAELYNGDGIAISANGIHLPGALMLAGQLRQVGSQLPIEIILDTENDYHKQACEEVAPKLDAKCVVTERVLGKSTFDLLGKDPFQLKAVSLLMSSFDNTIALDADNFVLKNVDFLLSSKPYMETRFILWPDVWHKGTSPLYYDIARFTIGEPVKRQGLENSQPFNEYITKDIDKEIYFHDLDGTPPGRGVESGQLVFSKKEHFRSLALAAYYNIHREFYYPLLYQGVHGSGDRETFVPALHVMNEPYYLCEYQVEFMGVWRPRPTEPEEKYFDETTLIQRDPQESKEFFAKWRSWLRLQSLDQRLYMFQENDYTKELYTRFALENKDLATPSALFLHVHMPKMNPLYNELSAKNKYDYKGRYLRKIGEYNEAVGDSDYELRIHTLSQWLVCEELTDTSFWNRYEVDRSKLCEKITKYVKILKEDTNDASAAKLKKLDGKTDITN</sequence>
<organism evidence="11 12">
    <name type="scientific">Candidozyma auris</name>
    <name type="common">Yeast</name>
    <name type="synonym">Candida auris</name>
    <dbReference type="NCBI Taxonomy" id="498019"/>
    <lineage>
        <taxon>Eukaryota</taxon>
        <taxon>Fungi</taxon>
        <taxon>Dikarya</taxon>
        <taxon>Ascomycota</taxon>
        <taxon>Saccharomycotina</taxon>
        <taxon>Pichiomycetes</taxon>
        <taxon>Metschnikowiaceae</taxon>
        <taxon>Candidozyma</taxon>
    </lineage>
</organism>
<evidence type="ECO:0000256" key="8">
    <source>
        <dbReference type="ARBA" id="ARBA00023034"/>
    </source>
</evidence>
<keyword evidence="5 10" id="KW-0812">Transmembrane</keyword>
<evidence type="ECO:0000256" key="10">
    <source>
        <dbReference type="SAM" id="Phobius"/>
    </source>
</evidence>
<evidence type="ECO:0000256" key="9">
    <source>
        <dbReference type="ARBA" id="ARBA00023136"/>
    </source>
</evidence>
<proteinExistence type="inferred from homology"/>
<evidence type="ECO:0000256" key="7">
    <source>
        <dbReference type="ARBA" id="ARBA00022989"/>
    </source>
</evidence>
<dbReference type="GO" id="GO:0046354">
    <property type="term" value="P:mannan biosynthetic process"/>
    <property type="evidence" value="ECO:0007669"/>
    <property type="project" value="TreeGrafter"/>
</dbReference>
<evidence type="ECO:0000313" key="11">
    <source>
        <dbReference type="EMBL" id="KNE00043.1"/>
    </source>
</evidence>
<evidence type="ECO:0000256" key="5">
    <source>
        <dbReference type="ARBA" id="ARBA00022692"/>
    </source>
</evidence>
<name>A0A0L0P0V6_CANAR</name>
<dbReference type="VEuPathDB" id="FungiDB:QG37_02988"/>
<dbReference type="PANTHER" id="PTHR31646">
    <property type="entry name" value="ALPHA-1,2-MANNOSYLTRANSFERASE MNN2"/>
    <property type="match status" value="1"/>
</dbReference>
<evidence type="ECO:0000256" key="4">
    <source>
        <dbReference type="ARBA" id="ARBA00022679"/>
    </source>
</evidence>
<evidence type="ECO:0000256" key="6">
    <source>
        <dbReference type="ARBA" id="ARBA00022968"/>
    </source>
</evidence>
<dbReference type="GO" id="GO:0000139">
    <property type="term" value="C:Golgi membrane"/>
    <property type="evidence" value="ECO:0007669"/>
    <property type="project" value="UniProtKB-SubCell"/>
</dbReference>
<comment type="subcellular location">
    <subcellularLocation>
        <location evidence="1">Golgi apparatus membrane</location>
        <topology evidence="1">Single-pass type II membrane protein</topology>
    </subcellularLocation>
</comment>
<feature type="transmembrane region" description="Helical" evidence="10">
    <location>
        <begin position="15"/>
        <end position="39"/>
    </location>
</feature>
<dbReference type="Pfam" id="PF11051">
    <property type="entry name" value="Mannosyl_trans3"/>
    <property type="match status" value="1"/>
</dbReference>
<keyword evidence="9 10" id="KW-0472">Membrane</keyword>
<comment type="pathway">
    <text evidence="2">Protein modification; protein glycosylation.</text>
</comment>